<dbReference type="Proteomes" id="UP000466442">
    <property type="component" value="Unassembled WGS sequence"/>
</dbReference>
<comment type="caution">
    <text evidence="1">The sequence shown here is derived from an EMBL/GenBank/DDBJ whole genome shotgun (WGS) entry which is preliminary data.</text>
</comment>
<gene>
    <name evidence="1" type="ORF">GE061_007230</name>
</gene>
<protein>
    <submittedName>
        <fullName evidence="1">Uncharacterized protein</fullName>
    </submittedName>
</protein>
<evidence type="ECO:0000313" key="2">
    <source>
        <dbReference type="Proteomes" id="UP000466442"/>
    </source>
</evidence>
<accession>A0A6A4J3H3</accession>
<proteinExistence type="predicted"/>
<organism evidence="1 2">
    <name type="scientific">Apolygus lucorum</name>
    <name type="common">Small green plant bug</name>
    <name type="synonym">Lygocoris lucorum</name>
    <dbReference type="NCBI Taxonomy" id="248454"/>
    <lineage>
        <taxon>Eukaryota</taxon>
        <taxon>Metazoa</taxon>
        <taxon>Ecdysozoa</taxon>
        <taxon>Arthropoda</taxon>
        <taxon>Hexapoda</taxon>
        <taxon>Insecta</taxon>
        <taxon>Pterygota</taxon>
        <taxon>Neoptera</taxon>
        <taxon>Paraneoptera</taxon>
        <taxon>Hemiptera</taxon>
        <taxon>Heteroptera</taxon>
        <taxon>Panheteroptera</taxon>
        <taxon>Cimicomorpha</taxon>
        <taxon>Miridae</taxon>
        <taxon>Mirini</taxon>
        <taxon>Apolygus</taxon>
    </lineage>
</organism>
<reference evidence="1" key="1">
    <citation type="journal article" date="2021" name="Mol. Ecol. Resour.">
        <title>Apolygus lucorum genome provides insights into omnivorousness and mesophyll feeding.</title>
        <authorList>
            <person name="Liu Y."/>
            <person name="Liu H."/>
            <person name="Wang H."/>
            <person name="Huang T."/>
            <person name="Liu B."/>
            <person name="Yang B."/>
            <person name="Yin L."/>
            <person name="Li B."/>
            <person name="Zhang Y."/>
            <person name="Zhang S."/>
            <person name="Jiang F."/>
            <person name="Zhang X."/>
            <person name="Ren Y."/>
            <person name="Wang B."/>
            <person name="Wang S."/>
            <person name="Lu Y."/>
            <person name="Wu K."/>
            <person name="Fan W."/>
            <person name="Wang G."/>
        </authorList>
    </citation>
    <scope>NUCLEOTIDE SEQUENCE</scope>
    <source>
        <strain evidence="1">12Hb</strain>
    </source>
</reference>
<dbReference type="EMBL" id="WIXP02000015">
    <property type="protein sequence ID" value="KAF6199205.1"/>
    <property type="molecule type" value="Genomic_DNA"/>
</dbReference>
<dbReference type="AlphaFoldDB" id="A0A6A4J3H3"/>
<keyword evidence="2" id="KW-1185">Reference proteome</keyword>
<name>A0A6A4J3H3_APOLU</name>
<evidence type="ECO:0000313" key="1">
    <source>
        <dbReference type="EMBL" id="KAF6199205.1"/>
    </source>
</evidence>
<sequence>MYRGISHRGQLLRSFSLIGGVSLLIIFLVAFHHAYTSYQVNEGKFHYNQSLVDLSSARAIENCTGRCHATTTLILADYHSK</sequence>